<dbReference type="Pfam" id="PF00141">
    <property type="entry name" value="peroxidase"/>
    <property type="match status" value="2"/>
</dbReference>
<accession>A0A7J6HF46</accession>
<dbReference type="GO" id="GO:0042744">
    <property type="term" value="P:hydrogen peroxide catabolic process"/>
    <property type="evidence" value="ECO:0007669"/>
    <property type="project" value="InterPro"/>
</dbReference>
<feature type="binding site" evidence="14">
    <location>
        <position position="186"/>
    </location>
    <ligand>
        <name>Ca(2+)</name>
        <dbReference type="ChEBI" id="CHEBI:29108"/>
        <label>2</label>
    </ligand>
</feature>
<feature type="binding site" evidence="14">
    <location>
        <position position="135"/>
    </location>
    <ligand>
        <name>Ca(2+)</name>
        <dbReference type="ChEBI" id="CHEBI:29108"/>
        <label>2</label>
    </ligand>
</feature>
<keyword evidence="6" id="KW-0349">Heme</keyword>
<feature type="domain" description="Plant heme peroxidase family profile" evidence="16">
    <location>
        <begin position="10"/>
        <end position="258"/>
    </location>
</feature>
<dbReference type="PRINTS" id="PR00458">
    <property type="entry name" value="PEROXIDASE"/>
</dbReference>
<evidence type="ECO:0000256" key="14">
    <source>
        <dbReference type="PIRSR" id="PIRSR600823-3"/>
    </source>
</evidence>
<name>A0A7J6HF46_CANSA</name>
<sequence length="449" mass="49973">MGSKRGIILYVVGLVLTIILAYETTSSSAQLSTNFYDYSCPAALPAIKKVVEAAVMKERRMGASLLRLHFHDCFVQLAGPSWEVPLGRKDSTTANKDLANNDIPPPFLDLPALITNFKNQGLDERDLVLLSGAHTLGFAQCVTFRARLYNEANIDPAFAEMLKKACPNTGGDSNLSPLDPSPSEFDNRYFSQLTSYKGVLHSDQELFKGGSTDELVSHYSRNGEAFTSDFARSMIKMGNIKPLTGSQGQVRESQPMISSIVFHLICDVSVLYEFVKRPILLNNMVALLVLILLALEITSTKSLAEELSPNFYDHSCPAALPVIKRVVEAAVEKERRMGASLLRLHFHDCFVNIKMLCPRVGRDTKLAPLDPTPAKFDGKYFDKLIKYKGLLHSDQELFNGGSTDELVKHYNRNLEDFLYDFGVSMIKMGNIKPLVGHEGEIRINCRKIN</sequence>
<evidence type="ECO:0000256" key="2">
    <source>
        <dbReference type="ARBA" id="ARBA00002322"/>
    </source>
</evidence>
<comment type="similarity">
    <text evidence="3">Belongs to the peroxidase family. Ascorbate peroxidase subfamily.</text>
</comment>
<evidence type="ECO:0000256" key="1">
    <source>
        <dbReference type="ARBA" id="ARBA00000189"/>
    </source>
</evidence>
<keyword evidence="8 14" id="KW-0106">Calcium</keyword>
<organism evidence="17 18">
    <name type="scientific">Cannabis sativa</name>
    <name type="common">Hemp</name>
    <name type="synonym">Marijuana</name>
    <dbReference type="NCBI Taxonomy" id="3483"/>
    <lineage>
        <taxon>Eukaryota</taxon>
        <taxon>Viridiplantae</taxon>
        <taxon>Streptophyta</taxon>
        <taxon>Embryophyta</taxon>
        <taxon>Tracheophyta</taxon>
        <taxon>Spermatophyta</taxon>
        <taxon>Magnoliopsida</taxon>
        <taxon>eudicotyledons</taxon>
        <taxon>Gunneridae</taxon>
        <taxon>Pentapetalae</taxon>
        <taxon>rosids</taxon>
        <taxon>fabids</taxon>
        <taxon>Rosales</taxon>
        <taxon>Cannabaceae</taxon>
        <taxon>Cannabis</taxon>
    </lineage>
</organism>
<dbReference type="FunFam" id="1.10.420.10:FF:000006">
    <property type="entry name" value="Peroxidase"/>
    <property type="match status" value="1"/>
</dbReference>
<evidence type="ECO:0000313" key="17">
    <source>
        <dbReference type="EMBL" id="KAF4393937.1"/>
    </source>
</evidence>
<dbReference type="Proteomes" id="UP000583929">
    <property type="component" value="Unassembled WGS sequence"/>
</dbReference>
<keyword evidence="10 14" id="KW-0408">Iron</keyword>
<dbReference type="AlphaFoldDB" id="A0A7J6HF46"/>
<feature type="disulfide bond" evidence="15">
    <location>
        <begin position="141"/>
        <end position="166"/>
    </location>
</feature>
<keyword evidence="7 14" id="KW-0479">Metal-binding</keyword>
<dbReference type="InterPro" id="IPR002016">
    <property type="entry name" value="Haem_peroxidase"/>
</dbReference>
<dbReference type="InterPro" id="IPR033905">
    <property type="entry name" value="Secretory_peroxidase"/>
</dbReference>
<comment type="function">
    <text evidence="2">Removal of H(2)O(2), oxidation of toxic reductants, biosynthesis and degradation of lignin, suberization, auxin catabolism, response to environmental stresses such as wounding, pathogen attack and oxidative stress. These functions might be dependent on each isozyme/isoform in each plant tissue.</text>
</comment>
<dbReference type="EC" id="1.11.1.7" evidence="4"/>
<evidence type="ECO:0000256" key="7">
    <source>
        <dbReference type="ARBA" id="ARBA00022723"/>
    </source>
</evidence>
<proteinExistence type="inferred from homology"/>
<protein>
    <recommendedName>
        <fullName evidence="4">peroxidase</fullName>
        <ecNumber evidence="4">1.11.1.7</ecNumber>
    </recommendedName>
</protein>
<dbReference type="InterPro" id="IPR010255">
    <property type="entry name" value="Haem_peroxidase_sf"/>
</dbReference>
<dbReference type="GO" id="GO:0020037">
    <property type="term" value="F:heme binding"/>
    <property type="evidence" value="ECO:0007669"/>
    <property type="project" value="InterPro"/>
</dbReference>
<gene>
    <name evidence="17" type="ORF">G4B88_025906</name>
</gene>
<evidence type="ECO:0000256" key="9">
    <source>
        <dbReference type="ARBA" id="ARBA00023002"/>
    </source>
</evidence>
<dbReference type="SUPFAM" id="SSF48113">
    <property type="entry name" value="Heme-dependent peroxidases"/>
    <property type="match status" value="3"/>
</dbReference>
<evidence type="ECO:0000256" key="11">
    <source>
        <dbReference type="ARBA" id="ARBA00023157"/>
    </source>
</evidence>
<dbReference type="PANTHER" id="PTHR31388:SF126">
    <property type="entry name" value="PEROXIDASE"/>
    <property type="match status" value="1"/>
</dbReference>
<keyword evidence="18" id="KW-1185">Reference proteome</keyword>
<feature type="binding site" description="axial binding residue" evidence="14">
    <location>
        <position position="134"/>
    </location>
    <ligand>
        <name>heme b</name>
        <dbReference type="ChEBI" id="CHEBI:60344"/>
    </ligand>
    <ligandPart>
        <name>Fe</name>
        <dbReference type="ChEBI" id="CHEBI:18248"/>
    </ligandPart>
</feature>
<comment type="catalytic activity">
    <reaction evidence="1">
        <text>2 a phenolic donor + H2O2 = 2 a phenolic radical donor + 2 H2O</text>
        <dbReference type="Rhea" id="RHEA:56136"/>
        <dbReference type="ChEBI" id="CHEBI:15377"/>
        <dbReference type="ChEBI" id="CHEBI:16240"/>
        <dbReference type="ChEBI" id="CHEBI:139520"/>
        <dbReference type="ChEBI" id="CHEBI:139521"/>
        <dbReference type="EC" id="1.11.1.7"/>
    </reaction>
</comment>
<evidence type="ECO:0000256" key="13">
    <source>
        <dbReference type="PIRSR" id="PIRSR600823-2"/>
    </source>
</evidence>
<evidence type="ECO:0000256" key="10">
    <source>
        <dbReference type="ARBA" id="ARBA00023004"/>
    </source>
</evidence>
<evidence type="ECO:0000256" key="6">
    <source>
        <dbReference type="ARBA" id="ARBA00022617"/>
    </source>
</evidence>
<evidence type="ECO:0000256" key="4">
    <source>
        <dbReference type="ARBA" id="ARBA00012313"/>
    </source>
</evidence>
<dbReference type="InterPro" id="IPR000823">
    <property type="entry name" value="Peroxidase_pln"/>
</dbReference>
<dbReference type="InterPro" id="IPR019794">
    <property type="entry name" value="Peroxidases_AS"/>
</dbReference>
<dbReference type="PROSITE" id="PS00436">
    <property type="entry name" value="PEROXIDASE_2"/>
    <property type="match status" value="2"/>
</dbReference>
<evidence type="ECO:0000256" key="5">
    <source>
        <dbReference type="ARBA" id="ARBA00022559"/>
    </source>
</evidence>
<evidence type="ECO:0000256" key="15">
    <source>
        <dbReference type="PIRSR" id="PIRSR600823-5"/>
    </source>
</evidence>
<keyword evidence="11 15" id="KW-1015">Disulfide bond</keyword>
<evidence type="ECO:0000256" key="8">
    <source>
        <dbReference type="ARBA" id="ARBA00022837"/>
    </source>
</evidence>
<dbReference type="InterPro" id="IPR019793">
    <property type="entry name" value="Peroxidases_heam-ligand_BS"/>
</dbReference>
<dbReference type="GO" id="GO:0140825">
    <property type="term" value="F:lactoperoxidase activity"/>
    <property type="evidence" value="ECO:0007669"/>
    <property type="project" value="UniProtKB-EC"/>
</dbReference>
<evidence type="ECO:0000256" key="3">
    <source>
        <dbReference type="ARBA" id="ARBA00006873"/>
    </source>
</evidence>
<dbReference type="PRINTS" id="PR00461">
    <property type="entry name" value="PLPEROXIDASE"/>
</dbReference>
<dbReference type="CDD" id="cd00693">
    <property type="entry name" value="secretory_peroxidase"/>
    <property type="match status" value="1"/>
</dbReference>
<reference evidence="17 18" key="1">
    <citation type="journal article" date="2020" name="bioRxiv">
        <title>Sequence and annotation of 42 cannabis genomes reveals extensive copy number variation in cannabinoid synthesis and pathogen resistance genes.</title>
        <authorList>
            <person name="Mckernan K.J."/>
            <person name="Helbert Y."/>
            <person name="Kane L.T."/>
            <person name="Ebling H."/>
            <person name="Zhang L."/>
            <person name="Liu B."/>
            <person name="Eaton Z."/>
            <person name="Mclaughlin S."/>
            <person name="Kingan S."/>
            <person name="Baybayan P."/>
            <person name="Concepcion G."/>
            <person name="Jordan M."/>
            <person name="Riva A."/>
            <person name="Barbazuk W."/>
            <person name="Harkins T."/>
        </authorList>
    </citation>
    <scope>NUCLEOTIDE SEQUENCE [LARGE SCALE GENOMIC DNA]</scope>
    <source>
        <strain evidence="18">cv. Jamaican Lion 4</strain>
        <tissue evidence="17">Leaf</tissue>
    </source>
</reference>
<comment type="cofactor">
    <cofactor evidence="14">
        <name>heme b</name>
        <dbReference type="ChEBI" id="CHEBI:60344"/>
    </cofactor>
    <text evidence="14">Binds 1 heme b (iron(II)-protoporphyrin IX) group per subunit.</text>
</comment>
<keyword evidence="9" id="KW-0560">Oxidoreductase</keyword>
<feature type="binding site" evidence="14">
    <location>
        <position position="179"/>
    </location>
    <ligand>
        <name>Ca(2+)</name>
        <dbReference type="ChEBI" id="CHEBI:29108"/>
        <label>2</label>
    </ligand>
</feature>
<comment type="caution">
    <text evidence="17">The sequence shown here is derived from an EMBL/GenBank/DDBJ whole genome shotgun (WGS) entry which is preliminary data.</text>
</comment>
<keyword evidence="12" id="KW-0325">Glycoprotein</keyword>
<feature type="binding site" evidence="13">
    <location>
        <position position="104"/>
    </location>
    <ligand>
        <name>substrate</name>
    </ligand>
</feature>
<dbReference type="PANTHER" id="PTHR31388">
    <property type="entry name" value="PEROXIDASE 72-RELATED"/>
    <property type="match status" value="1"/>
</dbReference>
<dbReference type="EMBL" id="JAATIQ010000047">
    <property type="protein sequence ID" value="KAF4393937.1"/>
    <property type="molecule type" value="Genomic_DNA"/>
</dbReference>
<dbReference type="GO" id="GO:0006979">
    <property type="term" value="P:response to oxidative stress"/>
    <property type="evidence" value="ECO:0007669"/>
    <property type="project" value="InterPro"/>
</dbReference>
<comment type="cofactor">
    <cofactor evidence="14">
        <name>Ca(2+)</name>
        <dbReference type="ChEBI" id="CHEBI:29108"/>
    </cofactor>
    <text evidence="14">Binds 2 calcium ions per subunit.</text>
</comment>
<dbReference type="PROSITE" id="PS50873">
    <property type="entry name" value="PEROXIDASE_4"/>
    <property type="match status" value="2"/>
</dbReference>
<evidence type="ECO:0000259" key="16">
    <source>
        <dbReference type="PROSITE" id="PS50873"/>
    </source>
</evidence>
<feature type="domain" description="Plant heme peroxidase family profile" evidence="16">
    <location>
        <begin position="269"/>
        <end position="449"/>
    </location>
</feature>
<dbReference type="Gene3D" id="1.10.420.10">
    <property type="entry name" value="Peroxidase, domain 2"/>
    <property type="match status" value="2"/>
</dbReference>
<evidence type="ECO:0000256" key="12">
    <source>
        <dbReference type="ARBA" id="ARBA00023180"/>
    </source>
</evidence>
<keyword evidence="5" id="KW-0575">Peroxidase</keyword>
<evidence type="ECO:0000313" key="18">
    <source>
        <dbReference type="Proteomes" id="UP000583929"/>
    </source>
</evidence>
<dbReference type="PROSITE" id="PS00435">
    <property type="entry name" value="PEROXIDASE_1"/>
    <property type="match status" value="1"/>
</dbReference>
<dbReference type="GO" id="GO:0046872">
    <property type="term" value="F:metal ion binding"/>
    <property type="evidence" value="ECO:0007669"/>
    <property type="project" value="UniProtKB-KW"/>
</dbReference>
<dbReference type="Gene3D" id="1.10.520.10">
    <property type="match status" value="2"/>
</dbReference>